<dbReference type="InterPro" id="IPR017978">
    <property type="entry name" value="GPCR_3_C"/>
</dbReference>
<keyword evidence="7 11" id="KW-0472">Membrane</keyword>
<dbReference type="PRINTS" id="PR00248">
    <property type="entry name" value="GPCRMGR"/>
</dbReference>
<dbReference type="PANTHER" id="PTHR24061">
    <property type="entry name" value="CALCIUM-SENSING RECEPTOR-RELATED"/>
    <property type="match status" value="1"/>
</dbReference>
<feature type="domain" description="G-protein coupled receptors family 3 profile" evidence="12">
    <location>
        <begin position="522"/>
        <end position="786"/>
    </location>
</feature>
<organism evidence="13 14">
    <name type="scientific">Erpetoichthys calabaricus</name>
    <name type="common">Rope fish</name>
    <name type="synonym">Calamoichthys calabaricus</name>
    <dbReference type="NCBI Taxonomy" id="27687"/>
    <lineage>
        <taxon>Eukaryota</taxon>
        <taxon>Metazoa</taxon>
        <taxon>Chordata</taxon>
        <taxon>Craniata</taxon>
        <taxon>Vertebrata</taxon>
        <taxon>Euteleostomi</taxon>
        <taxon>Actinopterygii</taxon>
        <taxon>Polypteriformes</taxon>
        <taxon>Polypteridae</taxon>
        <taxon>Erpetoichthys</taxon>
    </lineage>
</organism>
<keyword evidence="14" id="KW-1185">Reference proteome</keyword>
<dbReference type="Pfam" id="PF07562">
    <property type="entry name" value="NCD3G"/>
    <property type="match status" value="1"/>
</dbReference>
<dbReference type="Gene3D" id="3.40.50.2300">
    <property type="match status" value="4"/>
</dbReference>
<feature type="transmembrane region" description="Helical" evidence="11">
    <location>
        <begin position="681"/>
        <end position="704"/>
    </location>
</feature>
<dbReference type="Pfam" id="PF00003">
    <property type="entry name" value="7tm_3"/>
    <property type="match status" value="1"/>
</dbReference>
<dbReference type="InterPro" id="IPR000068">
    <property type="entry name" value="GPCR_3_Ca_sens_rcpt-rel"/>
</dbReference>
<dbReference type="InterPro" id="IPR001828">
    <property type="entry name" value="ANF_lig-bd_rcpt"/>
</dbReference>
<feature type="transmembrane region" description="Helical" evidence="11">
    <location>
        <begin position="742"/>
        <end position="771"/>
    </location>
</feature>
<keyword evidence="6" id="KW-0297">G-protein coupled receptor</keyword>
<comment type="subcellular location">
    <subcellularLocation>
        <location evidence="1">Cell membrane</location>
        <topology evidence="1">Multi-pass membrane protein</topology>
    </subcellularLocation>
</comment>
<reference evidence="13" key="1">
    <citation type="submission" date="2021-06" db="EMBL/GenBank/DDBJ databases">
        <authorList>
            <consortium name="Wellcome Sanger Institute Data Sharing"/>
        </authorList>
    </citation>
    <scope>NUCLEOTIDE SEQUENCE [LARGE SCALE GENOMIC DNA]</scope>
</reference>
<keyword evidence="5 11" id="KW-1133">Transmembrane helix</keyword>
<dbReference type="SUPFAM" id="SSF57586">
    <property type="entry name" value="TNF receptor-like"/>
    <property type="match status" value="1"/>
</dbReference>
<evidence type="ECO:0000259" key="12">
    <source>
        <dbReference type="PROSITE" id="PS50259"/>
    </source>
</evidence>
<dbReference type="FunFam" id="3.40.50.2300:FF:000475">
    <property type="entry name" value="Olfactory receptor C family, g2"/>
    <property type="match status" value="1"/>
</dbReference>
<evidence type="ECO:0000313" key="14">
    <source>
        <dbReference type="Proteomes" id="UP000694620"/>
    </source>
</evidence>
<evidence type="ECO:0000256" key="7">
    <source>
        <dbReference type="ARBA" id="ARBA00023136"/>
    </source>
</evidence>
<dbReference type="SUPFAM" id="SSF53822">
    <property type="entry name" value="Periplasmic binding protein-like I"/>
    <property type="match status" value="1"/>
</dbReference>
<dbReference type="CDD" id="cd15283">
    <property type="entry name" value="7tmC_V2R_pheromone"/>
    <property type="match status" value="1"/>
</dbReference>
<dbReference type="GO" id="GO:0005886">
    <property type="term" value="C:plasma membrane"/>
    <property type="evidence" value="ECO:0007669"/>
    <property type="project" value="UniProtKB-SubCell"/>
</dbReference>
<keyword evidence="9" id="KW-0325">Glycoprotein</keyword>
<dbReference type="Ensembl" id="ENSECRT00000007574.1">
    <property type="protein sequence ID" value="ENSECRP00000007454.1"/>
    <property type="gene ID" value="ENSECRG00000004948.1"/>
</dbReference>
<evidence type="ECO:0000256" key="10">
    <source>
        <dbReference type="ARBA" id="ARBA00023224"/>
    </source>
</evidence>
<reference evidence="13" key="3">
    <citation type="submission" date="2025-09" db="UniProtKB">
        <authorList>
            <consortium name="Ensembl"/>
        </authorList>
    </citation>
    <scope>IDENTIFICATION</scope>
</reference>
<evidence type="ECO:0000256" key="8">
    <source>
        <dbReference type="ARBA" id="ARBA00023170"/>
    </source>
</evidence>
<proteinExistence type="predicted"/>
<dbReference type="GeneTree" id="ENSGT01050000244874"/>
<feature type="transmembrane region" description="Helical" evidence="11">
    <location>
        <begin position="529"/>
        <end position="548"/>
    </location>
</feature>
<protein>
    <submittedName>
        <fullName evidence="13">Extracellular calcium-sensing receptor-like</fullName>
    </submittedName>
</protein>
<dbReference type="InterPro" id="IPR038550">
    <property type="entry name" value="GPCR_3_9-Cys_sf"/>
</dbReference>
<evidence type="ECO:0000313" key="13">
    <source>
        <dbReference type="Ensembl" id="ENSECRP00000007454.1"/>
    </source>
</evidence>
<dbReference type="InterPro" id="IPR011500">
    <property type="entry name" value="GPCR_3_9-Cys_dom"/>
</dbReference>
<dbReference type="Gene3D" id="2.10.50.30">
    <property type="entry name" value="GPCR, family 3, nine cysteines domain"/>
    <property type="match status" value="1"/>
</dbReference>
<dbReference type="FunFam" id="2.10.50.30:FF:000007">
    <property type="entry name" value="Vomeronasal 2, receptor 82"/>
    <property type="match status" value="1"/>
</dbReference>
<dbReference type="GO" id="GO:0004930">
    <property type="term" value="F:G protein-coupled receptor activity"/>
    <property type="evidence" value="ECO:0007669"/>
    <property type="project" value="UniProtKB-KW"/>
</dbReference>
<evidence type="ECO:0000256" key="11">
    <source>
        <dbReference type="SAM" id="Phobius"/>
    </source>
</evidence>
<dbReference type="AlphaFoldDB" id="A0A8C4RUI1"/>
<accession>A0A8C4RUI1</accession>
<sequence>MILLLALFSRAEELACKIRGRPEIPEFYQDGDIIIGGIFSFRSSLVGTTYNYRIIEFQFSQTMIFAIEEINRNKEILPDVTLGYKIYNPCGSLNILRVVMSLINGHKEVLSDFSCVKPSTVQAIIGHSASTPTMGIARTVGLFGIPISHFATCACLSNRNEFPTFFRTIPSDYYQSRALAKLVKHFGWTWVGTIRKAFLKSGPKEKISQIIDIIRKSTSKVIVAFLSLIEMEALVEELLLQNLTGLQWAGSESWITERSLVAGDGYKILNGAIGFAVGKATITGLKDFLLAIHPSNNSGSSFLKDFWEAVFSCSLTSEKGVDILNPCTGNENLKDINNEFTDVSDLRFSNNVYKAVYTVAHALHNLLICKNGSGPFENKTCAQKMKIEPWQVLHYLKLVNFTTRNGEMVFFDERGDPAARYELINVRANVRNITEYVTVGYYDSAFPEEKQFVMNNISIVWATGQNEIPKSVCSESCDPGTRKAVKKGKPSCCFDCIPCAEGEFSNKTGNTFIMLTIQFLQECIYILDYSVYGSCIVTATAAIFYHYKDTPVVKANNSELSFLLLFSLALCFLCSLTFIGQPSDISCMLRHTAFGITFVLCISCILGKTIVVLMAFRATLPGNNVMKWFGPNQQRLTVFSFTSIQILICIMWLIISPPFPDKNTKYYNDKVILECDLGSSIAFYIVLGYIGLLSAICFVLAFLARKLPDNFNEAQFITFSMLIFCSVWITFIPAYISSPGKYIVAVEVFAILVSSFGLLFCIFAPKCYIIILKPEKNTKKHLMAKTNVKTH</sequence>
<evidence type="ECO:0000256" key="3">
    <source>
        <dbReference type="ARBA" id="ARBA00022692"/>
    </source>
</evidence>
<keyword evidence="3 11" id="KW-0812">Transmembrane</keyword>
<evidence type="ECO:0000256" key="1">
    <source>
        <dbReference type="ARBA" id="ARBA00004651"/>
    </source>
</evidence>
<keyword evidence="2" id="KW-1003">Cell membrane</keyword>
<keyword evidence="4" id="KW-0732">Signal</keyword>
<dbReference type="InterPro" id="IPR028082">
    <property type="entry name" value="Peripla_BP_I"/>
</dbReference>
<evidence type="ECO:0000256" key="2">
    <source>
        <dbReference type="ARBA" id="ARBA00022475"/>
    </source>
</evidence>
<evidence type="ECO:0000256" key="4">
    <source>
        <dbReference type="ARBA" id="ARBA00022729"/>
    </source>
</evidence>
<dbReference type="InterPro" id="IPR000337">
    <property type="entry name" value="GPCR_3"/>
</dbReference>
<dbReference type="PRINTS" id="PR01535">
    <property type="entry name" value="VOMERONASL2R"/>
</dbReference>
<dbReference type="InterPro" id="IPR004073">
    <property type="entry name" value="GPCR_3_vmron_rcpt_2"/>
</dbReference>
<dbReference type="Proteomes" id="UP000694620">
    <property type="component" value="Chromosome 2"/>
</dbReference>
<feature type="transmembrane region" description="Helical" evidence="11">
    <location>
        <begin position="592"/>
        <end position="616"/>
    </location>
</feature>
<evidence type="ECO:0000256" key="5">
    <source>
        <dbReference type="ARBA" id="ARBA00022989"/>
    </source>
</evidence>
<dbReference type="PROSITE" id="PS50259">
    <property type="entry name" value="G_PROTEIN_RECEP_F3_4"/>
    <property type="match status" value="1"/>
</dbReference>
<reference evidence="13" key="2">
    <citation type="submission" date="2025-08" db="UniProtKB">
        <authorList>
            <consortium name="Ensembl"/>
        </authorList>
    </citation>
    <scope>IDENTIFICATION</scope>
</reference>
<feature type="transmembrane region" description="Helical" evidence="11">
    <location>
        <begin position="636"/>
        <end position="655"/>
    </location>
</feature>
<evidence type="ECO:0000256" key="6">
    <source>
        <dbReference type="ARBA" id="ARBA00023040"/>
    </source>
</evidence>
<feature type="transmembrane region" description="Helical" evidence="11">
    <location>
        <begin position="716"/>
        <end position="736"/>
    </location>
</feature>
<evidence type="ECO:0000256" key="9">
    <source>
        <dbReference type="ARBA" id="ARBA00023180"/>
    </source>
</evidence>
<dbReference type="PANTHER" id="PTHR24061:SF528">
    <property type="entry name" value="C-FAMILY ODORANT RECEPTOR OLFCD2-RELATED"/>
    <property type="match status" value="1"/>
</dbReference>
<feature type="transmembrane region" description="Helical" evidence="11">
    <location>
        <begin position="560"/>
        <end position="580"/>
    </location>
</feature>
<keyword evidence="8" id="KW-0675">Receptor</keyword>
<dbReference type="Pfam" id="PF01094">
    <property type="entry name" value="ANF_receptor"/>
    <property type="match status" value="2"/>
</dbReference>
<name>A0A8C4RUI1_ERPCA</name>
<gene>
    <name evidence="13" type="primary">LOC114645401</name>
</gene>
<keyword evidence="10" id="KW-0807">Transducer</keyword>